<name>A0A402AMQ0_9CHLR</name>
<keyword evidence="1" id="KW-1133">Transmembrane helix</keyword>
<reference evidence="3" key="1">
    <citation type="submission" date="2018-12" db="EMBL/GenBank/DDBJ databases">
        <title>Tengunoibacter tsumagoiensis gen. nov., sp. nov., Dictyobacter kobayashii sp. nov., D. alpinus sp. nov., and D. joshuensis sp. nov. and description of Dictyobacteraceae fam. nov. within the order Ktedonobacterales isolated from Tengu-no-mugimeshi.</title>
        <authorList>
            <person name="Wang C.M."/>
            <person name="Zheng Y."/>
            <person name="Sakai Y."/>
            <person name="Toyoda A."/>
            <person name="Minakuchi Y."/>
            <person name="Abe K."/>
            <person name="Yokota A."/>
            <person name="Yabe S."/>
        </authorList>
    </citation>
    <scope>NUCLEOTIDE SEQUENCE [LARGE SCALE GENOMIC DNA]</scope>
    <source>
        <strain evidence="3">Uno11</strain>
    </source>
</reference>
<keyword evidence="1" id="KW-0812">Transmembrane</keyword>
<evidence type="ECO:0000256" key="1">
    <source>
        <dbReference type="SAM" id="Phobius"/>
    </source>
</evidence>
<feature type="transmembrane region" description="Helical" evidence="1">
    <location>
        <begin position="39"/>
        <end position="60"/>
    </location>
</feature>
<evidence type="ECO:0008006" key="4">
    <source>
        <dbReference type="Google" id="ProtNLM"/>
    </source>
</evidence>
<organism evidence="2 3">
    <name type="scientific">Dictyobacter kobayashii</name>
    <dbReference type="NCBI Taxonomy" id="2014872"/>
    <lineage>
        <taxon>Bacteria</taxon>
        <taxon>Bacillati</taxon>
        <taxon>Chloroflexota</taxon>
        <taxon>Ktedonobacteria</taxon>
        <taxon>Ktedonobacterales</taxon>
        <taxon>Dictyobacteraceae</taxon>
        <taxon>Dictyobacter</taxon>
    </lineage>
</organism>
<feature type="transmembrane region" description="Helical" evidence="1">
    <location>
        <begin position="7"/>
        <end position="27"/>
    </location>
</feature>
<keyword evidence="3" id="KW-1185">Reference proteome</keyword>
<dbReference type="OrthoDB" id="165267at2"/>
<proteinExistence type="predicted"/>
<accession>A0A402AMQ0</accession>
<comment type="caution">
    <text evidence="2">The sequence shown here is derived from an EMBL/GenBank/DDBJ whole genome shotgun (WGS) entry which is preliminary data.</text>
</comment>
<dbReference type="RefSeq" id="WP_126552011.1">
    <property type="nucleotide sequence ID" value="NZ_BIFS01000001.1"/>
</dbReference>
<evidence type="ECO:0000313" key="3">
    <source>
        <dbReference type="Proteomes" id="UP000287188"/>
    </source>
</evidence>
<sequence length="66" mass="7388">MNKKYTSTILLFAVFIGFFIWGVTMLHDTLTATTRDGESIVYAIMILGCSIAALVAILRLPRKRHS</sequence>
<evidence type="ECO:0000313" key="2">
    <source>
        <dbReference type="EMBL" id="GCE20314.1"/>
    </source>
</evidence>
<protein>
    <recommendedName>
        <fullName evidence="4">DUF3955 domain-containing protein</fullName>
    </recommendedName>
</protein>
<gene>
    <name evidence="2" type="ORF">KDK_41140</name>
</gene>
<dbReference type="EMBL" id="BIFS01000001">
    <property type="protein sequence ID" value="GCE20314.1"/>
    <property type="molecule type" value="Genomic_DNA"/>
</dbReference>
<dbReference type="Proteomes" id="UP000287188">
    <property type="component" value="Unassembled WGS sequence"/>
</dbReference>
<keyword evidence="1" id="KW-0472">Membrane</keyword>
<dbReference type="AlphaFoldDB" id="A0A402AMQ0"/>